<evidence type="ECO:0008006" key="2">
    <source>
        <dbReference type="Google" id="ProtNLM"/>
    </source>
</evidence>
<proteinExistence type="predicted"/>
<dbReference type="PANTHER" id="PTHR30508">
    <property type="entry name" value="FES CLUSTER ASSEMBLY PROTEIN SUF"/>
    <property type="match status" value="1"/>
</dbReference>
<sequence>METKESSVSEVLDNEYKYGFVTDVESETFAKGLNEEVVRAVSKKKGEPEFMLNFRLKAYEKWLTMKEPAWPNVQYPPIDFQDISYYSAPKPKKKLASLDE</sequence>
<dbReference type="GO" id="GO:0016226">
    <property type="term" value="P:iron-sulfur cluster assembly"/>
    <property type="evidence" value="ECO:0007669"/>
    <property type="project" value="InterPro"/>
</dbReference>
<dbReference type="InterPro" id="IPR037284">
    <property type="entry name" value="SUF_FeS_clus_asmbl_SufBD_sf"/>
</dbReference>
<protein>
    <recommendedName>
        <fullName evidence="2">Fe-S cluster assembly protein SufB</fullName>
    </recommendedName>
</protein>
<dbReference type="PANTHER" id="PTHR30508:SF1">
    <property type="entry name" value="UPF0051 PROTEIN ABCI8, CHLOROPLASTIC-RELATED"/>
    <property type="match status" value="1"/>
</dbReference>
<reference evidence="1" key="1">
    <citation type="submission" date="2018-05" db="EMBL/GenBank/DDBJ databases">
        <authorList>
            <person name="Lanie J.A."/>
            <person name="Ng W.-L."/>
            <person name="Kazmierczak K.M."/>
            <person name="Andrzejewski T.M."/>
            <person name="Davidsen T.M."/>
            <person name="Wayne K.J."/>
            <person name="Tettelin H."/>
            <person name="Glass J.I."/>
            <person name="Rusch D."/>
            <person name="Podicherti R."/>
            <person name="Tsui H.-C.T."/>
            <person name="Winkler M.E."/>
        </authorList>
    </citation>
    <scope>NUCLEOTIDE SEQUENCE</scope>
</reference>
<dbReference type="InterPro" id="IPR055346">
    <property type="entry name" value="Fe-S_cluster_assembly_SufBD"/>
</dbReference>
<gene>
    <name evidence="1" type="ORF">METZ01_LOCUS403719</name>
</gene>
<feature type="non-terminal residue" evidence="1">
    <location>
        <position position="100"/>
    </location>
</feature>
<dbReference type="SUPFAM" id="SSF101960">
    <property type="entry name" value="Stabilizer of iron transporter SufD"/>
    <property type="match status" value="1"/>
</dbReference>
<name>A0A382VXV5_9ZZZZ</name>
<accession>A0A382VXV5</accession>
<evidence type="ECO:0000313" key="1">
    <source>
        <dbReference type="EMBL" id="SVD50865.1"/>
    </source>
</evidence>
<organism evidence="1">
    <name type="scientific">marine metagenome</name>
    <dbReference type="NCBI Taxonomy" id="408172"/>
    <lineage>
        <taxon>unclassified sequences</taxon>
        <taxon>metagenomes</taxon>
        <taxon>ecological metagenomes</taxon>
    </lineage>
</organism>
<dbReference type="EMBL" id="UINC01155165">
    <property type="protein sequence ID" value="SVD50865.1"/>
    <property type="molecule type" value="Genomic_DNA"/>
</dbReference>
<dbReference type="AlphaFoldDB" id="A0A382VXV5"/>